<dbReference type="AlphaFoldDB" id="A0A1X0YCQ4"/>
<dbReference type="OrthoDB" id="9813144at2"/>
<comment type="caution">
    <text evidence="2">The sequence shown here is derived from an EMBL/GenBank/DDBJ whole genome shotgun (WGS) entry which is preliminary data.</text>
</comment>
<sequence length="251" mass="26568">MKKLLILLMVSVPLTCWAVDSPDAPQRAELVVRGDALLQVAADQVRFSVGVVSEDRGAGAALEQNSRAMRQVEKALIRAGLNKGEYSTGLFRLQPRWSSRPRSAPRDWRPEIVGYTVHNSLNIKTARLSLIGALIEAARQAGADEIGQLSFGLSDPRKYRQQAIAEAVAHGREDAGNAAAAAGMRLGAIRQLAIGSQDGPPVRPLPGAAMVRSMSAEAAPPIIAPDDLQVRAAVTLTFALLPGAGAVRSGQ</sequence>
<name>A0A1X0YCQ4_9BACT</name>
<gene>
    <name evidence="2" type="ORF">B5V00_02630</name>
</gene>
<dbReference type="GO" id="GO:0006974">
    <property type="term" value="P:DNA damage response"/>
    <property type="evidence" value="ECO:0007669"/>
    <property type="project" value="TreeGrafter"/>
</dbReference>
<dbReference type="STRING" id="1969733.B5V00_02630"/>
<organism evidence="2 3">
    <name type="scientific">Geothermobacter hydrogeniphilus</name>
    <dbReference type="NCBI Taxonomy" id="1969733"/>
    <lineage>
        <taxon>Bacteria</taxon>
        <taxon>Pseudomonadati</taxon>
        <taxon>Thermodesulfobacteriota</taxon>
        <taxon>Desulfuromonadia</taxon>
        <taxon>Desulfuromonadales</taxon>
        <taxon>Geothermobacteraceae</taxon>
        <taxon>Geothermobacter</taxon>
    </lineage>
</organism>
<reference evidence="2 3" key="1">
    <citation type="submission" date="2017-03" db="EMBL/GenBank/DDBJ databases">
        <title>Genome sequence of Geothermobacter sp. EPR-M, Deep-Sea Iron Reducer.</title>
        <authorList>
            <person name="Tully B."/>
            <person name="Savalia P."/>
            <person name="Abuyen K."/>
            <person name="Baughan C."/>
            <person name="Romero E."/>
            <person name="Ronkowski C."/>
            <person name="Torres B."/>
            <person name="Tremblay J."/>
            <person name="Trujillo A."/>
            <person name="Tyler M."/>
            <person name="Perez-Rodriguez I."/>
            <person name="Amend J."/>
        </authorList>
    </citation>
    <scope>NUCLEOTIDE SEQUENCE [LARGE SCALE GENOMIC DNA]</scope>
    <source>
        <strain evidence="2 3">EPR-M</strain>
    </source>
</reference>
<dbReference type="EMBL" id="NAAD01000002">
    <property type="protein sequence ID" value="ORJ62965.1"/>
    <property type="molecule type" value="Genomic_DNA"/>
</dbReference>
<dbReference type="RefSeq" id="WP_085009205.1">
    <property type="nucleotide sequence ID" value="NZ_NAAD01000002.1"/>
</dbReference>
<evidence type="ECO:0000313" key="3">
    <source>
        <dbReference type="Proteomes" id="UP000193136"/>
    </source>
</evidence>
<dbReference type="Pfam" id="PF04402">
    <property type="entry name" value="SIMPL"/>
    <property type="match status" value="1"/>
</dbReference>
<evidence type="ECO:0000256" key="1">
    <source>
        <dbReference type="SAM" id="SignalP"/>
    </source>
</evidence>
<evidence type="ECO:0008006" key="4">
    <source>
        <dbReference type="Google" id="ProtNLM"/>
    </source>
</evidence>
<dbReference type="InterPro" id="IPR052022">
    <property type="entry name" value="26kDa_periplasmic_antigen"/>
</dbReference>
<dbReference type="Gene3D" id="3.30.70.2970">
    <property type="entry name" value="Protein of unknown function (DUF541), domain 2"/>
    <property type="match status" value="1"/>
</dbReference>
<keyword evidence="1" id="KW-0732">Signal</keyword>
<protein>
    <recommendedName>
        <fullName evidence="4">DUF541 domain-containing protein</fullName>
    </recommendedName>
</protein>
<dbReference type="Gene3D" id="3.30.110.170">
    <property type="entry name" value="Protein of unknown function (DUF541), domain 1"/>
    <property type="match status" value="1"/>
</dbReference>
<dbReference type="PANTHER" id="PTHR34387">
    <property type="entry name" value="SLR1258 PROTEIN"/>
    <property type="match status" value="1"/>
</dbReference>
<feature type="chain" id="PRO_5013094890" description="DUF541 domain-containing protein" evidence="1">
    <location>
        <begin position="19"/>
        <end position="251"/>
    </location>
</feature>
<keyword evidence="3" id="KW-1185">Reference proteome</keyword>
<dbReference type="InterPro" id="IPR007497">
    <property type="entry name" value="SIMPL/DUF541"/>
</dbReference>
<proteinExistence type="predicted"/>
<dbReference type="Proteomes" id="UP000193136">
    <property type="component" value="Unassembled WGS sequence"/>
</dbReference>
<accession>A0A1X0YCQ4</accession>
<dbReference type="PANTHER" id="PTHR34387:SF2">
    <property type="entry name" value="SLR1258 PROTEIN"/>
    <property type="match status" value="1"/>
</dbReference>
<feature type="signal peptide" evidence="1">
    <location>
        <begin position="1"/>
        <end position="18"/>
    </location>
</feature>
<evidence type="ECO:0000313" key="2">
    <source>
        <dbReference type="EMBL" id="ORJ62965.1"/>
    </source>
</evidence>